<comment type="caution">
    <text evidence="8">The sequence shown here is derived from an EMBL/GenBank/DDBJ whole genome shotgun (WGS) entry which is preliminary data.</text>
</comment>
<dbReference type="AlphaFoldDB" id="A0AAV5RME0"/>
<dbReference type="SMART" id="SM00385">
    <property type="entry name" value="CYCLIN"/>
    <property type="match status" value="2"/>
</dbReference>
<dbReference type="Gene3D" id="1.10.472.10">
    <property type="entry name" value="Cyclin-like"/>
    <property type="match status" value="2"/>
</dbReference>
<evidence type="ECO:0000259" key="6">
    <source>
        <dbReference type="SMART" id="SM00385"/>
    </source>
</evidence>
<reference evidence="8 9" key="1">
    <citation type="journal article" date="2023" name="Elife">
        <title>Identification of key yeast species and microbe-microbe interactions impacting larval growth of Drosophila in the wild.</title>
        <authorList>
            <person name="Mure A."/>
            <person name="Sugiura Y."/>
            <person name="Maeda R."/>
            <person name="Honda K."/>
            <person name="Sakurai N."/>
            <person name="Takahashi Y."/>
            <person name="Watada M."/>
            <person name="Katoh T."/>
            <person name="Gotoh A."/>
            <person name="Gotoh Y."/>
            <person name="Taniguchi I."/>
            <person name="Nakamura K."/>
            <person name="Hayashi T."/>
            <person name="Katayama T."/>
            <person name="Uemura T."/>
            <person name="Hattori Y."/>
        </authorList>
    </citation>
    <scope>NUCLEOTIDE SEQUENCE [LARGE SCALE GENOMIC DNA]</scope>
    <source>
        <strain evidence="8 9">SB-73</strain>
    </source>
</reference>
<dbReference type="Pfam" id="PF00134">
    <property type="entry name" value="Cyclin_N"/>
    <property type="match status" value="1"/>
</dbReference>
<feature type="domain" description="Cyclin-like" evidence="6">
    <location>
        <begin position="335"/>
        <end position="455"/>
    </location>
</feature>
<dbReference type="EMBL" id="BTGC01000008">
    <property type="protein sequence ID" value="GMM52705.1"/>
    <property type="molecule type" value="Genomic_DNA"/>
</dbReference>
<proteinExistence type="inferred from homology"/>
<evidence type="ECO:0000313" key="8">
    <source>
        <dbReference type="EMBL" id="GMM52705.1"/>
    </source>
</evidence>
<keyword evidence="9" id="KW-1185">Reference proteome</keyword>
<dbReference type="InterPro" id="IPR013763">
    <property type="entry name" value="Cyclin-like_dom"/>
</dbReference>
<keyword evidence="1" id="KW-0132">Cell division</keyword>
<dbReference type="InterPro" id="IPR048258">
    <property type="entry name" value="Cyclins_cyclin-box"/>
</dbReference>
<dbReference type="InterPro" id="IPR036915">
    <property type="entry name" value="Cyclin-like_sf"/>
</dbReference>
<feature type="domain" description="Cyclin-like" evidence="6">
    <location>
        <begin position="240"/>
        <end position="322"/>
    </location>
</feature>
<dbReference type="InterPro" id="IPR004367">
    <property type="entry name" value="Cyclin_C-dom"/>
</dbReference>
<evidence type="ECO:0000256" key="2">
    <source>
        <dbReference type="ARBA" id="ARBA00023127"/>
    </source>
</evidence>
<feature type="region of interest" description="Disordered" evidence="5">
    <location>
        <begin position="392"/>
        <end position="425"/>
    </location>
</feature>
<feature type="compositionally biased region" description="Low complexity" evidence="5">
    <location>
        <begin position="411"/>
        <end position="425"/>
    </location>
</feature>
<keyword evidence="3" id="KW-0131">Cell cycle</keyword>
<accession>A0AAV5RME0</accession>
<dbReference type="SMART" id="SM01332">
    <property type="entry name" value="Cyclin_C"/>
    <property type="match status" value="1"/>
</dbReference>
<dbReference type="InterPro" id="IPR006671">
    <property type="entry name" value="Cyclin_N"/>
</dbReference>
<keyword evidence="2 4" id="KW-0195">Cyclin</keyword>
<evidence type="ECO:0000256" key="1">
    <source>
        <dbReference type="ARBA" id="ARBA00022618"/>
    </source>
</evidence>
<protein>
    <submittedName>
        <fullName evidence="8">B-type cyclin</fullName>
    </submittedName>
</protein>
<dbReference type="Proteomes" id="UP001362899">
    <property type="component" value="Unassembled WGS sequence"/>
</dbReference>
<evidence type="ECO:0000256" key="3">
    <source>
        <dbReference type="ARBA" id="ARBA00023306"/>
    </source>
</evidence>
<feature type="compositionally biased region" description="Acidic residues" evidence="5">
    <location>
        <begin position="400"/>
        <end position="410"/>
    </location>
</feature>
<dbReference type="SUPFAM" id="SSF47954">
    <property type="entry name" value="Cyclin-like"/>
    <property type="match status" value="2"/>
</dbReference>
<evidence type="ECO:0000259" key="7">
    <source>
        <dbReference type="SMART" id="SM01332"/>
    </source>
</evidence>
<organism evidence="8 9">
    <name type="scientific">Starmerella bacillaris</name>
    <name type="common">Yeast</name>
    <name type="synonym">Candida zemplinina</name>
    <dbReference type="NCBI Taxonomy" id="1247836"/>
    <lineage>
        <taxon>Eukaryota</taxon>
        <taxon>Fungi</taxon>
        <taxon>Dikarya</taxon>
        <taxon>Ascomycota</taxon>
        <taxon>Saccharomycotina</taxon>
        <taxon>Dipodascomycetes</taxon>
        <taxon>Dipodascales</taxon>
        <taxon>Trichomonascaceae</taxon>
        <taxon>Starmerella</taxon>
    </lineage>
</organism>
<comment type="similarity">
    <text evidence="4">Belongs to the cyclin family.</text>
</comment>
<sequence>MSGHGPQFLVEQAVTAVPAVQKVDQVEQVGQVGQVEQVQPQQVDQEKSVDLVDPVDPVDQANQANQETQETQETKANQANQVNQLADSTSKPQVAMPTDDDEKENAKTNTLKSTNATNQTQTSNKHPKSGETGPRRPLQTLSEQPVKRGHETSAVHAKKARVSFIEHIDHVSVEPEPIIDENGAVVSDADDEDPQMCSEYAEDIYAYLYAVQEQHMVDPAYIKTMPATHRWRTNRHTLVNWMLTVHRKFRLVAETLYLGVNIVDKFLSRNRVGLDRIQVLGATGLLIAAKLEEIMSPSISNFAYVANSDENAVRKMEIEVLISLNFDFSYANPLNFLRRISKADDYDVRTRTMGKFLLEMQLFEPRLMVYRPSDVAAAAMLLAREVLEIRNENKPSNESNELEDQNENETETSNVLNESNESNVSENAPWSNNFIYYSGGCTRAALQPIVDIMIEYLAGPCEQLDPEYINKYMSKRNLQASLQAANWVREHYE</sequence>
<name>A0AAV5RME0_STABA</name>
<feature type="region of interest" description="Disordered" evidence="5">
    <location>
        <begin position="37"/>
        <end position="156"/>
    </location>
</feature>
<feature type="compositionally biased region" description="Low complexity" evidence="5">
    <location>
        <begin position="113"/>
        <end position="124"/>
    </location>
</feature>
<evidence type="ECO:0000256" key="5">
    <source>
        <dbReference type="SAM" id="MobiDB-lite"/>
    </source>
</evidence>
<feature type="domain" description="Cyclin C-terminal" evidence="7">
    <location>
        <begin position="331"/>
        <end position="486"/>
    </location>
</feature>
<dbReference type="GO" id="GO:0051301">
    <property type="term" value="P:cell division"/>
    <property type="evidence" value="ECO:0007669"/>
    <property type="project" value="UniProtKB-KW"/>
</dbReference>
<dbReference type="FunFam" id="1.10.472.10:FF:000001">
    <property type="entry name" value="G2/mitotic-specific cyclin"/>
    <property type="match status" value="1"/>
</dbReference>
<feature type="compositionally biased region" description="Low complexity" evidence="5">
    <location>
        <begin position="51"/>
        <end position="79"/>
    </location>
</feature>
<dbReference type="GO" id="GO:0016538">
    <property type="term" value="F:cyclin-dependent protein serine/threonine kinase regulator activity"/>
    <property type="evidence" value="ECO:0007669"/>
    <property type="project" value="InterPro"/>
</dbReference>
<gene>
    <name evidence="8" type="ORF">DASB73_036680</name>
</gene>
<evidence type="ECO:0000313" key="9">
    <source>
        <dbReference type="Proteomes" id="UP001362899"/>
    </source>
</evidence>
<dbReference type="PANTHER" id="PTHR10177">
    <property type="entry name" value="CYCLINS"/>
    <property type="match status" value="1"/>
</dbReference>
<dbReference type="PROSITE" id="PS00292">
    <property type="entry name" value="CYCLINS"/>
    <property type="match status" value="1"/>
</dbReference>
<dbReference type="Pfam" id="PF02984">
    <property type="entry name" value="Cyclin_C"/>
    <property type="match status" value="1"/>
</dbReference>
<evidence type="ECO:0000256" key="4">
    <source>
        <dbReference type="RuleBase" id="RU000383"/>
    </source>
</evidence>
<dbReference type="InterPro" id="IPR039361">
    <property type="entry name" value="Cyclin"/>
</dbReference>
<dbReference type="GO" id="GO:0044772">
    <property type="term" value="P:mitotic cell cycle phase transition"/>
    <property type="evidence" value="ECO:0007669"/>
    <property type="project" value="InterPro"/>
</dbReference>
<feature type="compositionally biased region" description="Polar residues" evidence="5">
    <location>
        <begin position="80"/>
        <end position="92"/>
    </location>
</feature>